<protein>
    <submittedName>
        <fullName evidence="5">SpaH/EbpB family LPXTG-anchored major pilin</fullName>
    </submittedName>
</protein>
<dbReference type="Pfam" id="PF16555">
    <property type="entry name" value="GramPos_pilinD1"/>
    <property type="match status" value="1"/>
</dbReference>
<keyword evidence="1" id="KW-0812">Transmembrane</keyword>
<keyword evidence="1" id="KW-1133">Transmembrane helix</keyword>
<dbReference type="InterPro" id="IPR026466">
    <property type="entry name" value="Fim_isopep_form_D2_dom"/>
</dbReference>
<keyword evidence="2" id="KW-0732">Signal</keyword>
<evidence type="ECO:0000259" key="4">
    <source>
        <dbReference type="Pfam" id="PF17802"/>
    </source>
</evidence>
<evidence type="ECO:0000256" key="1">
    <source>
        <dbReference type="SAM" id="Phobius"/>
    </source>
</evidence>
<dbReference type="OrthoDB" id="2249722at2"/>
<dbReference type="AlphaFoldDB" id="A0A7X2D1E4"/>
<keyword evidence="6" id="KW-1185">Reference proteome</keyword>
<feature type="chain" id="PRO_5030511671" evidence="2">
    <location>
        <begin position="34"/>
        <end position="507"/>
    </location>
</feature>
<dbReference type="NCBIfam" id="NF033902">
    <property type="entry name" value="iso_D2_wall_anc"/>
    <property type="match status" value="1"/>
</dbReference>
<gene>
    <name evidence="5" type="ORF">GHI93_03380</name>
</gene>
<organism evidence="5 6">
    <name type="scientific">Lactococcus hircilactis</name>
    <dbReference type="NCBI Taxonomy" id="1494462"/>
    <lineage>
        <taxon>Bacteria</taxon>
        <taxon>Bacillati</taxon>
        <taxon>Bacillota</taxon>
        <taxon>Bacilli</taxon>
        <taxon>Lactobacillales</taxon>
        <taxon>Streptococcaceae</taxon>
        <taxon>Lactococcus</taxon>
    </lineage>
</organism>
<accession>A0A7X2D1E4</accession>
<feature type="domain" description="SpaA-like prealbumin fold" evidence="4">
    <location>
        <begin position="358"/>
        <end position="468"/>
    </location>
</feature>
<proteinExistence type="predicted"/>
<sequence>MENKMKKEKLLKLVMTLLLALIAIVAPISSAFADDTIDDSTKVNVTLNKLIWNDNAPTDFQNTGAKMNFDGSATPLNGSEFTLYDVTSQYYNYIANKSQQAAISQIQADASQVAPNDATKIESVTTAGQGQALFNDLSVKNKSGQYNVYLFLETKTPDNITVTKLSAPIVLAMPIYTLDKQQQPTDTLNQDIQLYPKNVTSKDTKEFTNVGSFSKVTVGDQSFANVTTGDVLNYTLTVNIPANIGDANAVNKYSIFDKPSDGLALVNNTVTVGSLTAGNGTSGDYDIAYVNGGFTVNLHLNSDNVKALAGKKIQLTYNMKLTADVNPDNLQSNKASVQINNSPEQQITPPTPVGTGGYKFIKKDAQTGKNLSGAEFVVANSDQSKFAKFSGQNSKGEYVFDSWVSKDQATKIVSGNDGSFNVIGLTNGDYVLNETKAPSNNYVQLKDGTIKFTVEHGKYGKSELDVKNTPKGLLPSTGGAGIYGFLILGVIMMTSALVWYKKSKKQA</sequence>
<evidence type="ECO:0000256" key="2">
    <source>
        <dbReference type="SAM" id="SignalP"/>
    </source>
</evidence>
<dbReference type="Pfam" id="PF17802">
    <property type="entry name" value="SpaA"/>
    <property type="match status" value="1"/>
</dbReference>
<dbReference type="InterPro" id="IPR048052">
    <property type="entry name" value="FM1-like"/>
</dbReference>
<dbReference type="Proteomes" id="UP000439550">
    <property type="component" value="Unassembled WGS sequence"/>
</dbReference>
<comment type="caution">
    <text evidence="5">The sequence shown here is derived from an EMBL/GenBank/DDBJ whole genome shotgun (WGS) entry which is preliminary data.</text>
</comment>
<dbReference type="EMBL" id="WITJ01000004">
    <property type="protein sequence ID" value="MQW38995.1"/>
    <property type="molecule type" value="Genomic_DNA"/>
</dbReference>
<dbReference type="InterPro" id="IPR013783">
    <property type="entry name" value="Ig-like_fold"/>
</dbReference>
<keyword evidence="1" id="KW-0472">Membrane</keyword>
<evidence type="ECO:0000313" key="5">
    <source>
        <dbReference type="EMBL" id="MQW38995.1"/>
    </source>
</evidence>
<name>A0A7X2D1E4_9LACT</name>
<dbReference type="InterPro" id="IPR041033">
    <property type="entry name" value="SpaA_PFL_dom_1"/>
</dbReference>
<evidence type="ECO:0000259" key="3">
    <source>
        <dbReference type="Pfam" id="PF16555"/>
    </source>
</evidence>
<reference evidence="5 6" key="1">
    <citation type="submission" date="2019-10" db="EMBL/GenBank/DDBJ databases">
        <authorList>
            <person name="Dong K."/>
        </authorList>
    </citation>
    <scope>NUCLEOTIDE SEQUENCE [LARGE SCALE GENOMIC DNA]</scope>
    <source>
        <strain evidence="5 6">DSM 28960</strain>
    </source>
</reference>
<feature type="signal peptide" evidence="2">
    <location>
        <begin position="1"/>
        <end position="33"/>
    </location>
</feature>
<feature type="transmembrane region" description="Helical" evidence="1">
    <location>
        <begin position="480"/>
        <end position="500"/>
    </location>
</feature>
<evidence type="ECO:0000313" key="6">
    <source>
        <dbReference type="Proteomes" id="UP000439550"/>
    </source>
</evidence>
<dbReference type="Gene3D" id="2.60.40.740">
    <property type="match status" value="1"/>
</dbReference>
<dbReference type="NCBIfam" id="TIGR01167">
    <property type="entry name" value="LPXTG_anchor"/>
    <property type="match status" value="1"/>
</dbReference>
<dbReference type="NCBIfam" id="TIGR04226">
    <property type="entry name" value="RrgB_K2N_iso_D2"/>
    <property type="match status" value="1"/>
</dbReference>
<dbReference type="Gene3D" id="2.60.40.10">
    <property type="entry name" value="Immunoglobulins"/>
    <property type="match status" value="2"/>
</dbReference>
<feature type="domain" description="Gram-positive pilin subunit D1 N-terminal" evidence="3">
    <location>
        <begin position="41"/>
        <end position="199"/>
    </location>
</feature>
<dbReference type="InterPro" id="IPR032364">
    <property type="entry name" value="GramPos_pilinD1_N"/>
</dbReference>